<dbReference type="RefSeq" id="WP_078980518.1">
    <property type="nucleotide sequence ID" value="NZ_MWQN01000002.1"/>
</dbReference>
<sequence length="67" mass="7449">MHVMRAVEGPDNVVWHAMEGEDTALCGETLPNFREVHGSRRRETFCVACMIEIEQIAAPGATPTSRH</sequence>
<protein>
    <submittedName>
        <fullName evidence="1">Uncharacterized protein</fullName>
    </submittedName>
</protein>
<accession>A0A1T3NRJ9</accession>
<dbReference type="OrthoDB" id="3854519at2"/>
<dbReference type="AlphaFoldDB" id="A0A1T3NRJ9"/>
<evidence type="ECO:0000313" key="2">
    <source>
        <dbReference type="Proteomes" id="UP000190037"/>
    </source>
</evidence>
<organism evidence="1 2">
    <name type="scientific">Embleya scabrispora</name>
    <dbReference type="NCBI Taxonomy" id="159449"/>
    <lineage>
        <taxon>Bacteria</taxon>
        <taxon>Bacillati</taxon>
        <taxon>Actinomycetota</taxon>
        <taxon>Actinomycetes</taxon>
        <taxon>Kitasatosporales</taxon>
        <taxon>Streptomycetaceae</taxon>
        <taxon>Embleya</taxon>
    </lineage>
</organism>
<reference evidence="1 2" key="1">
    <citation type="submission" date="2017-03" db="EMBL/GenBank/DDBJ databases">
        <title>Draft genome sequence of Streptomyces scabrisporus NF3, endophyte isolated from Amphipterygium adstringens.</title>
        <authorList>
            <person name="Vazquez M."/>
            <person name="Ceapa C.D."/>
            <person name="Rodriguez Luna D."/>
            <person name="Sanchez Esquivel S."/>
        </authorList>
    </citation>
    <scope>NUCLEOTIDE SEQUENCE [LARGE SCALE GENOMIC DNA]</scope>
    <source>
        <strain evidence="1 2">NF3</strain>
    </source>
</reference>
<gene>
    <name evidence="1" type="ORF">B4N89_35195</name>
</gene>
<evidence type="ECO:0000313" key="1">
    <source>
        <dbReference type="EMBL" id="OPC79302.1"/>
    </source>
</evidence>
<keyword evidence="2" id="KW-1185">Reference proteome</keyword>
<dbReference type="EMBL" id="MWQN01000002">
    <property type="protein sequence ID" value="OPC79302.1"/>
    <property type="molecule type" value="Genomic_DNA"/>
</dbReference>
<comment type="caution">
    <text evidence="1">The sequence shown here is derived from an EMBL/GenBank/DDBJ whole genome shotgun (WGS) entry which is preliminary data.</text>
</comment>
<name>A0A1T3NRJ9_9ACTN</name>
<proteinExistence type="predicted"/>
<dbReference type="Proteomes" id="UP000190037">
    <property type="component" value="Unassembled WGS sequence"/>
</dbReference>